<evidence type="ECO:0000256" key="5">
    <source>
        <dbReference type="ARBA" id="ARBA00022692"/>
    </source>
</evidence>
<comment type="subcellular location">
    <subcellularLocation>
        <location evidence="1">Cell membrane</location>
        <topology evidence="1">Multi-pass membrane protein</topology>
    </subcellularLocation>
</comment>
<protein>
    <recommendedName>
        <fullName evidence="9">Major facilitator superfamily (MFS) profile domain-containing protein</fullName>
    </recommendedName>
</protein>
<feature type="transmembrane region" description="Helical" evidence="8">
    <location>
        <begin position="64"/>
        <end position="83"/>
    </location>
</feature>
<comment type="caution">
    <text evidence="10">The sequence shown here is derived from an EMBL/GenBank/DDBJ whole genome shotgun (WGS) entry which is preliminary data.</text>
</comment>
<dbReference type="PROSITE" id="PS50850">
    <property type="entry name" value="MFS"/>
    <property type="match status" value="1"/>
</dbReference>
<dbReference type="InterPro" id="IPR036259">
    <property type="entry name" value="MFS_trans_sf"/>
</dbReference>
<dbReference type="PANTHER" id="PTHR23502">
    <property type="entry name" value="MAJOR FACILITATOR SUPERFAMILY"/>
    <property type="match status" value="1"/>
</dbReference>
<feature type="transmembrane region" description="Helical" evidence="8">
    <location>
        <begin position="25"/>
        <end position="44"/>
    </location>
</feature>
<dbReference type="NCBIfam" id="TIGR00710">
    <property type="entry name" value="efflux_Bcr_CflA"/>
    <property type="match status" value="1"/>
</dbReference>
<evidence type="ECO:0000259" key="9">
    <source>
        <dbReference type="PROSITE" id="PS50850"/>
    </source>
</evidence>
<feature type="transmembrane region" description="Helical" evidence="8">
    <location>
        <begin position="295"/>
        <end position="313"/>
    </location>
</feature>
<evidence type="ECO:0000256" key="2">
    <source>
        <dbReference type="ARBA" id="ARBA00006236"/>
    </source>
</evidence>
<dbReference type="GO" id="GO:0042910">
    <property type="term" value="F:xenobiotic transmembrane transporter activity"/>
    <property type="evidence" value="ECO:0007669"/>
    <property type="project" value="InterPro"/>
</dbReference>
<evidence type="ECO:0000256" key="7">
    <source>
        <dbReference type="ARBA" id="ARBA00023136"/>
    </source>
</evidence>
<feature type="transmembrane region" description="Helical" evidence="8">
    <location>
        <begin position="179"/>
        <end position="199"/>
    </location>
</feature>
<dbReference type="InterPro" id="IPR005829">
    <property type="entry name" value="Sugar_transporter_CS"/>
</dbReference>
<dbReference type="InterPro" id="IPR004812">
    <property type="entry name" value="Efflux_drug-R_Bcr/CmlA"/>
</dbReference>
<evidence type="ECO:0000313" key="10">
    <source>
        <dbReference type="EMBL" id="KKN81177.1"/>
    </source>
</evidence>
<feature type="transmembrane region" description="Helical" evidence="8">
    <location>
        <begin position="319"/>
        <end position="340"/>
    </location>
</feature>
<feature type="transmembrane region" description="Helical" evidence="8">
    <location>
        <begin position="265"/>
        <end position="283"/>
    </location>
</feature>
<evidence type="ECO:0000256" key="1">
    <source>
        <dbReference type="ARBA" id="ARBA00004651"/>
    </source>
</evidence>
<dbReference type="CDD" id="cd17320">
    <property type="entry name" value="MFS_MdfA_MDR_like"/>
    <property type="match status" value="1"/>
</dbReference>
<feature type="domain" description="Major facilitator superfamily (MFS) profile" evidence="9">
    <location>
        <begin position="25"/>
        <end position="408"/>
    </location>
</feature>
<dbReference type="EMBL" id="LAZR01000219">
    <property type="protein sequence ID" value="KKN81177.1"/>
    <property type="molecule type" value="Genomic_DNA"/>
</dbReference>
<feature type="transmembrane region" description="Helical" evidence="8">
    <location>
        <begin position="90"/>
        <end position="110"/>
    </location>
</feature>
<dbReference type="AlphaFoldDB" id="A0A0F9U1J5"/>
<sequence length="410" mass="42401">MSLQTQHEITTDLSSQVSRRSGTQVLVLLASLAALGTLATNIILPSFPSMGAELGISSREMGLTLSYFFVAFAVGQLLVGPVSDRYGRKWLVIGGLLIFSLGSLLCAYASSLHTLLAGRVVQALGVCAASVLSRAIARDLFEGEALARILALIMVAMAAAPGFSPILGSASDTFLGWRATFGLVALVGILVALGYAITIGETHVAERRQSVSASAIIVQYAKLISDARFFRPAIAVSLIVGGLYAFFGAAPAVLMVDMGLSSFELGLLFAGTVVVVFASGLLAPRFAHRWGAARVATCGILLALLGGTSVYLVQDQHNLVIFTLALTVFLAGMGTVNPLGTALTLQPFGHQAGVASALLGFLQMSCAALGTWATTTLPLPAAAAMGLVLAVFSLLALLVFVVGRKATTGI</sequence>
<feature type="transmembrane region" description="Helical" evidence="8">
    <location>
        <begin position="229"/>
        <end position="253"/>
    </location>
</feature>
<reference evidence="10" key="1">
    <citation type="journal article" date="2015" name="Nature">
        <title>Complex archaea that bridge the gap between prokaryotes and eukaryotes.</title>
        <authorList>
            <person name="Spang A."/>
            <person name="Saw J.H."/>
            <person name="Jorgensen S.L."/>
            <person name="Zaremba-Niedzwiedzka K."/>
            <person name="Martijn J."/>
            <person name="Lind A.E."/>
            <person name="van Eijk R."/>
            <person name="Schleper C."/>
            <person name="Guy L."/>
            <person name="Ettema T.J."/>
        </authorList>
    </citation>
    <scope>NUCLEOTIDE SEQUENCE</scope>
</reference>
<feature type="transmembrane region" description="Helical" evidence="8">
    <location>
        <begin position="352"/>
        <end position="373"/>
    </location>
</feature>
<dbReference type="InterPro" id="IPR011701">
    <property type="entry name" value="MFS"/>
</dbReference>
<comment type="similarity">
    <text evidence="2">Belongs to the major facilitator superfamily. Bcr/CmlA family.</text>
</comment>
<dbReference type="Pfam" id="PF07690">
    <property type="entry name" value="MFS_1"/>
    <property type="match status" value="1"/>
</dbReference>
<dbReference type="PANTHER" id="PTHR23502:SF132">
    <property type="entry name" value="POLYAMINE TRANSPORTER 2-RELATED"/>
    <property type="match status" value="1"/>
</dbReference>
<evidence type="ECO:0000256" key="8">
    <source>
        <dbReference type="SAM" id="Phobius"/>
    </source>
</evidence>
<feature type="transmembrane region" description="Helical" evidence="8">
    <location>
        <begin position="149"/>
        <end position="167"/>
    </location>
</feature>
<dbReference type="GO" id="GO:0005886">
    <property type="term" value="C:plasma membrane"/>
    <property type="evidence" value="ECO:0007669"/>
    <property type="project" value="UniProtKB-SubCell"/>
</dbReference>
<keyword evidence="4" id="KW-1003">Cell membrane</keyword>
<proteinExistence type="inferred from homology"/>
<name>A0A0F9U1J5_9ZZZZ</name>
<keyword evidence="5 8" id="KW-0812">Transmembrane</keyword>
<dbReference type="PROSITE" id="PS00216">
    <property type="entry name" value="SUGAR_TRANSPORT_1"/>
    <property type="match status" value="1"/>
</dbReference>
<organism evidence="10">
    <name type="scientific">marine sediment metagenome</name>
    <dbReference type="NCBI Taxonomy" id="412755"/>
    <lineage>
        <taxon>unclassified sequences</taxon>
        <taxon>metagenomes</taxon>
        <taxon>ecological metagenomes</taxon>
    </lineage>
</organism>
<feature type="transmembrane region" description="Helical" evidence="8">
    <location>
        <begin position="379"/>
        <end position="402"/>
    </location>
</feature>
<evidence type="ECO:0000256" key="3">
    <source>
        <dbReference type="ARBA" id="ARBA00022448"/>
    </source>
</evidence>
<evidence type="ECO:0000256" key="6">
    <source>
        <dbReference type="ARBA" id="ARBA00022989"/>
    </source>
</evidence>
<keyword evidence="3" id="KW-0813">Transport</keyword>
<dbReference type="GO" id="GO:1990961">
    <property type="term" value="P:xenobiotic detoxification by transmembrane export across the plasma membrane"/>
    <property type="evidence" value="ECO:0007669"/>
    <property type="project" value="InterPro"/>
</dbReference>
<accession>A0A0F9U1J5</accession>
<feature type="transmembrane region" description="Helical" evidence="8">
    <location>
        <begin position="116"/>
        <end position="137"/>
    </location>
</feature>
<gene>
    <name evidence="10" type="ORF">LCGC14_0322410</name>
</gene>
<dbReference type="Gene3D" id="1.20.1720.10">
    <property type="entry name" value="Multidrug resistance protein D"/>
    <property type="match status" value="1"/>
</dbReference>
<keyword evidence="6 8" id="KW-1133">Transmembrane helix</keyword>
<evidence type="ECO:0000256" key="4">
    <source>
        <dbReference type="ARBA" id="ARBA00022475"/>
    </source>
</evidence>
<keyword evidence="7 8" id="KW-0472">Membrane</keyword>
<dbReference type="SUPFAM" id="SSF103473">
    <property type="entry name" value="MFS general substrate transporter"/>
    <property type="match status" value="1"/>
</dbReference>
<dbReference type="InterPro" id="IPR020846">
    <property type="entry name" value="MFS_dom"/>
</dbReference>